<feature type="transmembrane region" description="Helical" evidence="1">
    <location>
        <begin position="462"/>
        <end position="483"/>
    </location>
</feature>
<feature type="transmembrane region" description="Helical" evidence="1">
    <location>
        <begin position="386"/>
        <end position="409"/>
    </location>
</feature>
<dbReference type="KEGG" id="pbar:105431701"/>
<evidence type="ECO:0000256" key="1">
    <source>
        <dbReference type="SAM" id="Phobius"/>
    </source>
</evidence>
<proteinExistence type="predicted"/>
<feature type="transmembrane region" description="Helical" evidence="1">
    <location>
        <begin position="237"/>
        <end position="257"/>
    </location>
</feature>
<protein>
    <submittedName>
        <fullName evidence="3">Probable G-protein coupled receptor Mth-like 5</fullName>
    </submittedName>
</protein>
<reference evidence="3" key="1">
    <citation type="submission" date="2025-08" db="UniProtKB">
        <authorList>
            <consortium name="RefSeq"/>
        </authorList>
    </citation>
    <scope>IDENTIFICATION</scope>
</reference>
<evidence type="ECO:0000313" key="2">
    <source>
        <dbReference type="Proteomes" id="UP000504615"/>
    </source>
</evidence>
<dbReference type="Proteomes" id="UP000504615">
    <property type="component" value="Unplaced"/>
</dbReference>
<dbReference type="PANTHER" id="PTHR46953:SF2">
    <property type="entry name" value="G-PROTEIN COUPLED RECEPTOR MTH-LIKE 5-RELATED"/>
    <property type="match status" value="1"/>
</dbReference>
<accession>A0A6I9WQK9</accession>
<dbReference type="CTD" id="41438"/>
<sequence>MNCSRNDRSSVRQLGSLFDAVRGRDCEREQKRIRAHLDAMCPRIVLFLLIVGWEARTVLANKERPAGADTVSISKCCELEELLVDDRCTSLSETNETKWQPESLMDQDAKKGLIKSKYELKIGRPRCNPNEHQWHVYYYPSGPDRLVILSTGALRHYVMNTPESMDEYRGLSPPPSVNDKNDEDKEDGTIHYDYLFGHYCADKVVLTGDRLVAMYAMLCVPNVYNRWTDIKFLINCYINPVIATISIVCYLIISLIYSTLPQLCDLVGNIIVSICLCLVVNQITHYVRFMADLPTYSHFVNLLVTDIIMFVSLMAAFIWLTALGYFVWNSFKSPNIYLRVTDCSQYSQYSCWIWCTTICIAGSAIFAHIFLETNKPKMGEPPQETLGYLAISVIFMSIGFTIIINLFLIQSTVKRIKDMNTCGHIHQRMKHNFAMFFVLYMIMGANWLFLVLLQFLKSDTLTYCYNVINMVQAIAILYICILCQRKIMFTVKKTFNCCNPGNNTEDFDWGEEMTAINAGY</sequence>
<feature type="transmembrane region" description="Helical" evidence="1">
    <location>
        <begin position="433"/>
        <end position="456"/>
    </location>
</feature>
<keyword evidence="1" id="KW-0812">Transmembrane</keyword>
<feature type="transmembrane region" description="Helical" evidence="1">
    <location>
        <begin position="349"/>
        <end position="371"/>
    </location>
</feature>
<dbReference type="AlphaFoldDB" id="A0A6I9WQK9"/>
<dbReference type="RefSeq" id="XP_011644378.1">
    <property type="nucleotide sequence ID" value="XM_011646076.2"/>
</dbReference>
<keyword evidence="2" id="KW-1185">Reference proteome</keyword>
<name>A0A6I9WQK9_9HYME</name>
<keyword evidence="1" id="KW-0472">Membrane</keyword>
<feature type="transmembrane region" description="Helical" evidence="1">
    <location>
        <begin position="266"/>
        <end position="287"/>
    </location>
</feature>
<dbReference type="InterPro" id="IPR052808">
    <property type="entry name" value="GPCR_Mth-like"/>
</dbReference>
<dbReference type="OrthoDB" id="6339480at2759"/>
<evidence type="ECO:0000313" key="3">
    <source>
        <dbReference type="RefSeq" id="XP_011644378.1"/>
    </source>
</evidence>
<gene>
    <name evidence="3" type="primary">LOC105431701</name>
</gene>
<dbReference type="PANTHER" id="PTHR46953">
    <property type="entry name" value="G-PROTEIN COUPLED RECEPTOR MTH-LIKE 1-RELATED"/>
    <property type="match status" value="1"/>
</dbReference>
<dbReference type="GeneID" id="105431701"/>
<feature type="transmembrane region" description="Helical" evidence="1">
    <location>
        <begin position="307"/>
        <end position="328"/>
    </location>
</feature>
<dbReference type="Gene3D" id="1.20.1070.10">
    <property type="entry name" value="Rhodopsin 7-helix transmembrane proteins"/>
    <property type="match status" value="1"/>
</dbReference>
<keyword evidence="1" id="KW-1133">Transmembrane helix</keyword>
<organism evidence="2 3">
    <name type="scientific">Pogonomyrmex barbatus</name>
    <name type="common">red harvester ant</name>
    <dbReference type="NCBI Taxonomy" id="144034"/>
    <lineage>
        <taxon>Eukaryota</taxon>
        <taxon>Metazoa</taxon>
        <taxon>Ecdysozoa</taxon>
        <taxon>Arthropoda</taxon>
        <taxon>Hexapoda</taxon>
        <taxon>Insecta</taxon>
        <taxon>Pterygota</taxon>
        <taxon>Neoptera</taxon>
        <taxon>Endopterygota</taxon>
        <taxon>Hymenoptera</taxon>
        <taxon>Apocrita</taxon>
        <taxon>Aculeata</taxon>
        <taxon>Formicoidea</taxon>
        <taxon>Formicidae</taxon>
        <taxon>Myrmicinae</taxon>
        <taxon>Pogonomyrmex</taxon>
    </lineage>
</organism>